<feature type="compositionally biased region" description="Polar residues" evidence="1">
    <location>
        <begin position="164"/>
        <end position="182"/>
    </location>
</feature>
<dbReference type="Proteomes" id="UP001153069">
    <property type="component" value="Unassembled WGS sequence"/>
</dbReference>
<evidence type="ECO:0000313" key="2">
    <source>
        <dbReference type="EMBL" id="CAB9513674.1"/>
    </source>
</evidence>
<sequence>MTIQTNPDDLMTEESLYFHETPNDNSFSNYDFSENADSFGSLKEVDMFVELNNEPDPKFMHTRASIRQSTCSLGMSFSALEELEKAAEDESETSASTKDEPIPVTPKPRPGLLGSNPRPSMADTNGKSQRGLVKGVWKSMKSLGGISSGKTHDGANDDDAASVEESSPPQRMSSVRSLSNKSIDLDDDSLCDESEKEVESAPRGDSTDEVQTTPQRGSLQRQNSAKEDKRAKLKKQNSLKKSFSFKLSKKSSSKKNLMLDDDDSQGASEKHAEGANSAPQRGNLANLHSMKDDKRAKLKKQNSLKKAFSFKLSKKSSSKKNLMIDDDDSLAAPEKDVVDVKSTPMRGRLSQNAAGAQTA</sequence>
<protein>
    <submittedName>
        <fullName evidence="2">Uncharacterized protein</fullName>
    </submittedName>
</protein>
<proteinExistence type="predicted"/>
<feature type="compositionally biased region" description="Acidic residues" evidence="1">
    <location>
        <begin position="185"/>
        <end position="196"/>
    </location>
</feature>
<name>A0A9N8E6M6_9STRA</name>
<dbReference type="AlphaFoldDB" id="A0A9N8E6M6"/>
<organism evidence="2 3">
    <name type="scientific">Seminavis robusta</name>
    <dbReference type="NCBI Taxonomy" id="568900"/>
    <lineage>
        <taxon>Eukaryota</taxon>
        <taxon>Sar</taxon>
        <taxon>Stramenopiles</taxon>
        <taxon>Ochrophyta</taxon>
        <taxon>Bacillariophyta</taxon>
        <taxon>Bacillariophyceae</taxon>
        <taxon>Bacillariophycidae</taxon>
        <taxon>Naviculales</taxon>
        <taxon>Naviculaceae</taxon>
        <taxon>Seminavis</taxon>
    </lineage>
</organism>
<comment type="caution">
    <text evidence="2">The sequence shown here is derived from an EMBL/GenBank/DDBJ whole genome shotgun (WGS) entry which is preliminary data.</text>
</comment>
<accession>A0A9N8E6M6</accession>
<dbReference type="EMBL" id="CAICTM010000604">
    <property type="protein sequence ID" value="CAB9513674.1"/>
    <property type="molecule type" value="Genomic_DNA"/>
</dbReference>
<evidence type="ECO:0000313" key="3">
    <source>
        <dbReference type="Proteomes" id="UP001153069"/>
    </source>
</evidence>
<feature type="compositionally biased region" description="Polar residues" evidence="1">
    <location>
        <begin position="209"/>
        <end position="223"/>
    </location>
</feature>
<gene>
    <name evidence="2" type="ORF">SEMRO_605_G174370.1</name>
</gene>
<evidence type="ECO:0000256" key="1">
    <source>
        <dbReference type="SAM" id="MobiDB-lite"/>
    </source>
</evidence>
<keyword evidence="3" id="KW-1185">Reference proteome</keyword>
<feature type="region of interest" description="Disordered" evidence="1">
    <location>
        <begin position="82"/>
        <end position="359"/>
    </location>
</feature>
<reference evidence="2" key="1">
    <citation type="submission" date="2020-06" db="EMBL/GenBank/DDBJ databases">
        <authorList>
            <consortium name="Plant Systems Biology data submission"/>
        </authorList>
    </citation>
    <scope>NUCLEOTIDE SEQUENCE</scope>
    <source>
        <strain evidence="2">D6</strain>
    </source>
</reference>
<feature type="compositionally biased region" description="Basic and acidic residues" evidence="1">
    <location>
        <begin position="197"/>
        <end position="206"/>
    </location>
</feature>
<feature type="compositionally biased region" description="Polar residues" evidence="1">
    <location>
        <begin position="349"/>
        <end position="359"/>
    </location>
</feature>